<protein>
    <recommendedName>
        <fullName evidence="4">Transmembrane protein</fullName>
    </recommendedName>
</protein>
<evidence type="ECO:0000313" key="2">
    <source>
        <dbReference type="EMBL" id="WVY94343.1"/>
    </source>
</evidence>
<evidence type="ECO:0000256" key="1">
    <source>
        <dbReference type="SAM" id="Phobius"/>
    </source>
</evidence>
<dbReference type="EMBL" id="CP144691">
    <property type="protein sequence ID" value="WVY94343.1"/>
    <property type="molecule type" value="Genomic_DNA"/>
</dbReference>
<evidence type="ECO:0000313" key="3">
    <source>
        <dbReference type="Proteomes" id="UP001374535"/>
    </source>
</evidence>
<name>A0AAQ3MP13_VIGMU</name>
<feature type="transmembrane region" description="Helical" evidence="1">
    <location>
        <begin position="193"/>
        <end position="212"/>
    </location>
</feature>
<keyword evidence="1" id="KW-1133">Transmembrane helix</keyword>
<dbReference type="Proteomes" id="UP001374535">
    <property type="component" value="Chromosome 10"/>
</dbReference>
<organism evidence="2 3">
    <name type="scientific">Vigna mungo</name>
    <name type="common">Black gram</name>
    <name type="synonym">Phaseolus mungo</name>
    <dbReference type="NCBI Taxonomy" id="3915"/>
    <lineage>
        <taxon>Eukaryota</taxon>
        <taxon>Viridiplantae</taxon>
        <taxon>Streptophyta</taxon>
        <taxon>Embryophyta</taxon>
        <taxon>Tracheophyta</taxon>
        <taxon>Spermatophyta</taxon>
        <taxon>Magnoliopsida</taxon>
        <taxon>eudicotyledons</taxon>
        <taxon>Gunneridae</taxon>
        <taxon>Pentapetalae</taxon>
        <taxon>rosids</taxon>
        <taxon>fabids</taxon>
        <taxon>Fabales</taxon>
        <taxon>Fabaceae</taxon>
        <taxon>Papilionoideae</taxon>
        <taxon>50 kb inversion clade</taxon>
        <taxon>NPAAA clade</taxon>
        <taxon>indigoferoid/millettioid clade</taxon>
        <taxon>Phaseoleae</taxon>
        <taxon>Vigna</taxon>
    </lineage>
</organism>
<proteinExistence type="predicted"/>
<keyword evidence="3" id="KW-1185">Reference proteome</keyword>
<feature type="transmembrane region" description="Helical" evidence="1">
    <location>
        <begin position="164"/>
        <end position="187"/>
    </location>
</feature>
<feature type="transmembrane region" description="Helical" evidence="1">
    <location>
        <begin position="109"/>
        <end position="128"/>
    </location>
</feature>
<sequence>MQLLTSFPIPPRLHSSLPSSPPFAGHPSLSVATFSPLGPPPTNSPSPSETGKPALRSWISIMGATQQLMLEEQTWKATMDSLEIVAVTMLVEVELSMLVWWRSMKSMKAAYLGLITFLLSCIGIKYGISKTNPFHDSTLSLLVTAVFSHLIASAADMDNPNTILTFYFSGTVACEILLWTLIAQFSWFCLVNFLVLLILKFLFSHFLIQLLLPYFNCITHLLAGTPPNGSEMSNTEPQL</sequence>
<accession>A0AAQ3MP13</accession>
<reference evidence="2 3" key="1">
    <citation type="journal article" date="2023" name="Life. Sci Alliance">
        <title>Evolutionary insights into 3D genome organization and epigenetic landscape of Vigna mungo.</title>
        <authorList>
            <person name="Junaid A."/>
            <person name="Singh B."/>
            <person name="Bhatia S."/>
        </authorList>
    </citation>
    <scope>NUCLEOTIDE SEQUENCE [LARGE SCALE GENOMIC DNA]</scope>
    <source>
        <strain evidence="2">Urdbean</strain>
    </source>
</reference>
<keyword evidence="1" id="KW-0812">Transmembrane</keyword>
<keyword evidence="1" id="KW-0472">Membrane</keyword>
<evidence type="ECO:0008006" key="4">
    <source>
        <dbReference type="Google" id="ProtNLM"/>
    </source>
</evidence>
<gene>
    <name evidence="2" type="ORF">V8G54_033431</name>
</gene>
<dbReference type="AlphaFoldDB" id="A0AAQ3MP13"/>